<feature type="domain" description="Glutaredoxin" evidence="1">
    <location>
        <begin position="6"/>
        <end position="62"/>
    </location>
</feature>
<dbReference type="Pfam" id="PF00462">
    <property type="entry name" value="Glutaredoxin"/>
    <property type="match status" value="1"/>
</dbReference>
<dbReference type="InterPro" id="IPR002109">
    <property type="entry name" value="Glutaredoxin"/>
</dbReference>
<dbReference type="EMBL" id="QJJR01000010">
    <property type="protein sequence ID" value="PXW89169.1"/>
    <property type="molecule type" value="Genomic_DNA"/>
</dbReference>
<proteinExistence type="predicted"/>
<keyword evidence="3" id="KW-1185">Reference proteome</keyword>
<dbReference type="CDD" id="cd02976">
    <property type="entry name" value="NrdH"/>
    <property type="match status" value="1"/>
</dbReference>
<dbReference type="RefSeq" id="WP_110251724.1">
    <property type="nucleotide sequence ID" value="NZ_QJJR01000010.1"/>
</dbReference>
<dbReference type="OrthoDB" id="9795531at2"/>
<dbReference type="AlphaFoldDB" id="A0A2V3WKD9"/>
<sequence>MDGREVIVYVSDNCHECDRVVKLLEDMNVSHHVRNISENKAYLSDLQKQHIYATPAVLLKDKKVLGYQEKRIKSILKHA</sequence>
<accession>A0A2V3WKD9</accession>
<evidence type="ECO:0000313" key="3">
    <source>
        <dbReference type="Proteomes" id="UP000247922"/>
    </source>
</evidence>
<dbReference type="PROSITE" id="PS51354">
    <property type="entry name" value="GLUTAREDOXIN_2"/>
    <property type="match status" value="1"/>
</dbReference>
<dbReference type="Proteomes" id="UP000247922">
    <property type="component" value="Unassembled WGS sequence"/>
</dbReference>
<dbReference type="Gene3D" id="3.40.30.10">
    <property type="entry name" value="Glutaredoxin"/>
    <property type="match status" value="1"/>
</dbReference>
<organism evidence="2 3">
    <name type="scientific">Streptohalobacillus salinus</name>
    <dbReference type="NCBI Taxonomy" id="621096"/>
    <lineage>
        <taxon>Bacteria</taxon>
        <taxon>Bacillati</taxon>
        <taxon>Bacillota</taxon>
        <taxon>Bacilli</taxon>
        <taxon>Bacillales</taxon>
        <taxon>Bacillaceae</taxon>
        <taxon>Streptohalobacillus</taxon>
    </lineage>
</organism>
<reference evidence="2 3" key="1">
    <citation type="submission" date="2018-05" db="EMBL/GenBank/DDBJ databases">
        <title>Genomic Encyclopedia of Type Strains, Phase IV (KMG-IV): sequencing the most valuable type-strain genomes for metagenomic binning, comparative biology and taxonomic classification.</title>
        <authorList>
            <person name="Goeker M."/>
        </authorList>
    </citation>
    <scope>NUCLEOTIDE SEQUENCE [LARGE SCALE GENOMIC DNA]</scope>
    <source>
        <strain evidence="2 3">DSM 22440</strain>
    </source>
</reference>
<protein>
    <submittedName>
        <fullName evidence="2">Glutaredoxin</fullName>
    </submittedName>
</protein>
<dbReference type="InterPro" id="IPR036249">
    <property type="entry name" value="Thioredoxin-like_sf"/>
</dbReference>
<comment type="caution">
    <text evidence="2">The sequence shown here is derived from an EMBL/GenBank/DDBJ whole genome shotgun (WGS) entry which is preliminary data.</text>
</comment>
<gene>
    <name evidence="2" type="ORF">DES38_11030</name>
</gene>
<dbReference type="SUPFAM" id="SSF52833">
    <property type="entry name" value="Thioredoxin-like"/>
    <property type="match status" value="1"/>
</dbReference>
<evidence type="ECO:0000313" key="2">
    <source>
        <dbReference type="EMBL" id="PXW89169.1"/>
    </source>
</evidence>
<name>A0A2V3WKD9_9BACI</name>
<evidence type="ECO:0000259" key="1">
    <source>
        <dbReference type="Pfam" id="PF00462"/>
    </source>
</evidence>